<accession>A0A167W8A4</accession>
<keyword evidence="2" id="KW-0808">Transferase</keyword>
<dbReference type="PANTHER" id="PTHR21310:SF37">
    <property type="entry name" value="AMINOGLYCOSIDE PHOSPHOTRANSFERASE DOMAIN-CONTAINING PROTEIN"/>
    <property type="match status" value="1"/>
</dbReference>
<dbReference type="Pfam" id="PF01636">
    <property type="entry name" value="APH"/>
    <property type="match status" value="1"/>
</dbReference>
<dbReference type="InterPro" id="IPR002575">
    <property type="entry name" value="Aminoglycoside_PTrfase"/>
</dbReference>
<dbReference type="OrthoDB" id="4867133at2759"/>
<dbReference type="PANTHER" id="PTHR21310">
    <property type="entry name" value="AMINOGLYCOSIDE PHOSPHOTRANSFERASE-RELATED-RELATED"/>
    <property type="match status" value="1"/>
</dbReference>
<organism evidence="2 3">
    <name type="scientific">Niveomyces insectorum RCEF 264</name>
    <dbReference type="NCBI Taxonomy" id="1081102"/>
    <lineage>
        <taxon>Eukaryota</taxon>
        <taxon>Fungi</taxon>
        <taxon>Dikarya</taxon>
        <taxon>Ascomycota</taxon>
        <taxon>Pezizomycotina</taxon>
        <taxon>Sordariomycetes</taxon>
        <taxon>Hypocreomycetidae</taxon>
        <taxon>Hypocreales</taxon>
        <taxon>Cordycipitaceae</taxon>
        <taxon>Niveomyces</taxon>
    </lineage>
</organism>
<gene>
    <name evidence="2" type="ORF">SPI_03622</name>
</gene>
<dbReference type="Proteomes" id="UP000076874">
    <property type="component" value="Unassembled WGS sequence"/>
</dbReference>
<dbReference type="InterPro" id="IPR011009">
    <property type="entry name" value="Kinase-like_dom_sf"/>
</dbReference>
<dbReference type="InterPro" id="IPR051678">
    <property type="entry name" value="AGP_Transferase"/>
</dbReference>
<feature type="domain" description="Aminoglycoside phosphotransferase" evidence="1">
    <location>
        <begin position="60"/>
        <end position="186"/>
    </location>
</feature>
<name>A0A167W8A4_9HYPO</name>
<reference evidence="2 3" key="1">
    <citation type="journal article" date="2016" name="Genome Biol. Evol.">
        <title>Divergent and convergent evolution of fungal pathogenicity.</title>
        <authorList>
            <person name="Shang Y."/>
            <person name="Xiao G."/>
            <person name="Zheng P."/>
            <person name="Cen K."/>
            <person name="Zhan S."/>
            <person name="Wang C."/>
        </authorList>
    </citation>
    <scope>NUCLEOTIDE SEQUENCE [LARGE SCALE GENOMIC DNA]</scope>
    <source>
        <strain evidence="2 3">RCEF 264</strain>
    </source>
</reference>
<evidence type="ECO:0000259" key="1">
    <source>
        <dbReference type="Pfam" id="PF01636"/>
    </source>
</evidence>
<proteinExistence type="predicted"/>
<keyword evidence="3" id="KW-1185">Reference proteome</keyword>
<dbReference type="AlphaFoldDB" id="A0A167W8A4"/>
<keyword evidence="2" id="KW-0418">Kinase</keyword>
<sequence>MAATTPPESTFYPIVNDDLFNEHCIRANEAWQKKMLTASNIRSLEALVSCEMGNRRPVEFVTTAKGSYNLVLKFRIRDGATPTHVALRVPQRGYSPSALVSEKLENEVHWMQYFEEMRIAPVPHVYSWRSEQSSGGMDPYILMDFVEGENLNACWTDWEASTSEADKAKQRTAVQQLAAILLELSRPRFDKIGSITKAADGSWVVTQRPLTYDMYVHLSGIPDFPTDAWPAGPLQSTQEYKAFVAHLRRQQMMCLRNINLPGTWDTEGFFDFQTGKHIDMERAIATASGRVLSRRAMDLPDYAAHLNGDIGPFAIFCPDLSRFDILADPATGKITALLDLEFTNTMPAAFAQDPPLWHATYDLARCIERGLLSIWQERYSPNLDAFLAALEEVEAEHGEALPLLSTRMRESWDRGIYLINCALHHSEMTDILYHELPTMFPVLDPSVVTEELKTYQEHTMHQIAAYDKERVSLLKE</sequence>
<dbReference type="SUPFAM" id="SSF56112">
    <property type="entry name" value="Protein kinase-like (PK-like)"/>
    <property type="match status" value="1"/>
</dbReference>
<dbReference type="GO" id="GO:0016301">
    <property type="term" value="F:kinase activity"/>
    <property type="evidence" value="ECO:0007669"/>
    <property type="project" value="UniProtKB-KW"/>
</dbReference>
<comment type="caution">
    <text evidence="2">The sequence shown here is derived from an EMBL/GenBank/DDBJ whole genome shotgun (WGS) entry which is preliminary data.</text>
</comment>
<evidence type="ECO:0000313" key="2">
    <source>
        <dbReference type="EMBL" id="OAA63459.1"/>
    </source>
</evidence>
<protein>
    <submittedName>
        <fullName evidence="2">Protein kinase-like domain protein</fullName>
    </submittedName>
</protein>
<dbReference type="EMBL" id="AZHD01000005">
    <property type="protein sequence ID" value="OAA63459.1"/>
    <property type="molecule type" value="Genomic_DNA"/>
</dbReference>
<evidence type="ECO:0000313" key="3">
    <source>
        <dbReference type="Proteomes" id="UP000076874"/>
    </source>
</evidence>